<name>A0A165L3A6_9APHY</name>
<dbReference type="Proteomes" id="UP000076727">
    <property type="component" value="Unassembled WGS sequence"/>
</dbReference>
<sequence>MRSATFCGWDASVRAYQRVTVVRGPPPPFPEDVPTRPLLVVDHELVKAGDRAEVEKLWDHAAAHLGFWFETGAETTALALEEKVRFEQGDGGMSCGYESHERGRGALDTAEFINVAKDDARAGGWPGQVHRAYPPTVNARMASTVAPFVRKSLAVNGTLLGSARRARRGGDRAARGAQRRERGAVHRLDATPARPDEADSALLQSFVHDRLGGLHWQAMVVPGTTPPWPGGFLTANIHRAVAPPKEQAQHVRWSLVFFTRPGNSVALHPLAEESALVAKAVAEPGWQV</sequence>
<gene>
    <name evidence="2" type="ORF">DAEQUDRAFT_747693</name>
</gene>
<feature type="compositionally biased region" description="Basic and acidic residues" evidence="1">
    <location>
        <begin position="168"/>
        <end position="184"/>
    </location>
</feature>
<evidence type="ECO:0000313" key="2">
    <source>
        <dbReference type="EMBL" id="KZT63891.1"/>
    </source>
</evidence>
<evidence type="ECO:0000256" key="1">
    <source>
        <dbReference type="SAM" id="MobiDB-lite"/>
    </source>
</evidence>
<organism evidence="2 3">
    <name type="scientific">Daedalea quercina L-15889</name>
    <dbReference type="NCBI Taxonomy" id="1314783"/>
    <lineage>
        <taxon>Eukaryota</taxon>
        <taxon>Fungi</taxon>
        <taxon>Dikarya</taxon>
        <taxon>Basidiomycota</taxon>
        <taxon>Agaricomycotina</taxon>
        <taxon>Agaricomycetes</taxon>
        <taxon>Polyporales</taxon>
        <taxon>Fomitopsis</taxon>
    </lineage>
</organism>
<dbReference type="EMBL" id="KV429151">
    <property type="protein sequence ID" value="KZT63891.1"/>
    <property type="molecule type" value="Genomic_DNA"/>
</dbReference>
<evidence type="ECO:0000313" key="3">
    <source>
        <dbReference type="Proteomes" id="UP000076727"/>
    </source>
</evidence>
<dbReference type="OrthoDB" id="406156at2759"/>
<reference evidence="2 3" key="1">
    <citation type="journal article" date="2016" name="Mol. Biol. Evol.">
        <title>Comparative Genomics of Early-Diverging Mushroom-Forming Fungi Provides Insights into the Origins of Lignocellulose Decay Capabilities.</title>
        <authorList>
            <person name="Nagy L.G."/>
            <person name="Riley R."/>
            <person name="Tritt A."/>
            <person name="Adam C."/>
            <person name="Daum C."/>
            <person name="Floudas D."/>
            <person name="Sun H."/>
            <person name="Yadav J.S."/>
            <person name="Pangilinan J."/>
            <person name="Larsson K.H."/>
            <person name="Matsuura K."/>
            <person name="Barry K."/>
            <person name="Labutti K."/>
            <person name="Kuo R."/>
            <person name="Ohm R.A."/>
            <person name="Bhattacharya S.S."/>
            <person name="Shirouzu T."/>
            <person name="Yoshinaga Y."/>
            <person name="Martin F.M."/>
            <person name="Grigoriev I.V."/>
            <person name="Hibbett D.S."/>
        </authorList>
    </citation>
    <scope>NUCLEOTIDE SEQUENCE [LARGE SCALE GENOMIC DNA]</scope>
    <source>
        <strain evidence="2 3">L-15889</strain>
    </source>
</reference>
<feature type="region of interest" description="Disordered" evidence="1">
    <location>
        <begin position="164"/>
        <end position="184"/>
    </location>
</feature>
<accession>A0A165L3A6</accession>
<dbReference type="STRING" id="1314783.A0A165L3A6"/>
<protein>
    <recommendedName>
        <fullName evidence="4">Clavaminate synthase-like protein</fullName>
    </recommendedName>
</protein>
<keyword evidence="3" id="KW-1185">Reference proteome</keyword>
<dbReference type="SUPFAM" id="SSF51197">
    <property type="entry name" value="Clavaminate synthase-like"/>
    <property type="match status" value="1"/>
</dbReference>
<evidence type="ECO:0008006" key="4">
    <source>
        <dbReference type="Google" id="ProtNLM"/>
    </source>
</evidence>
<dbReference type="AlphaFoldDB" id="A0A165L3A6"/>
<dbReference type="Gene3D" id="2.60.120.330">
    <property type="entry name" value="B-lactam Antibiotic, Isopenicillin N Synthase, Chain"/>
    <property type="match status" value="1"/>
</dbReference>
<proteinExistence type="predicted"/>
<dbReference type="InterPro" id="IPR027443">
    <property type="entry name" value="IPNS-like_sf"/>
</dbReference>